<dbReference type="Proteomes" id="UP001501578">
    <property type="component" value="Unassembled WGS sequence"/>
</dbReference>
<evidence type="ECO:0000313" key="3">
    <source>
        <dbReference type="Proteomes" id="UP001501578"/>
    </source>
</evidence>
<protein>
    <submittedName>
        <fullName evidence="2">Uncharacterized protein</fullName>
    </submittedName>
</protein>
<sequence>MPRSAVHEDRGSARGYDARTRSPSDRGRGDAERAREPGSVVRAHEARAPTPYERTPVMSRVDGLSEAELLSPSRRQRTPIRSTTKMRVSPGLMRGPAPRLP</sequence>
<evidence type="ECO:0000256" key="1">
    <source>
        <dbReference type="SAM" id="MobiDB-lite"/>
    </source>
</evidence>
<accession>A0ABN1NLA8</accession>
<reference evidence="2 3" key="1">
    <citation type="journal article" date="2019" name="Int. J. Syst. Evol. Microbiol.">
        <title>The Global Catalogue of Microorganisms (GCM) 10K type strain sequencing project: providing services to taxonomists for standard genome sequencing and annotation.</title>
        <authorList>
            <consortium name="The Broad Institute Genomics Platform"/>
            <consortium name="The Broad Institute Genome Sequencing Center for Infectious Disease"/>
            <person name="Wu L."/>
            <person name="Ma J."/>
        </authorList>
    </citation>
    <scope>NUCLEOTIDE SEQUENCE [LARGE SCALE GENOMIC DNA]</scope>
    <source>
        <strain evidence="2 3">JCM 11136</strain>
    </source>
</reference>
<evidence type="ECO:0000313" key="2">
    <source>
        <dbReference type="EMBL" id="GAA0911415.1"/>
    </source>
</evidence>
<name>A0ABN1NLA8_9ACTN</name>
<organism evidence="2 3">
    <name type="scientific">Nonomuraea longicatena</name>
    <dbReference type="NCBI Taxonomy" id="83682"/>
    <lineage>
        <taxon>Bacteria</taxon>
        <taxon>Bacillati</taxon>
        <taxon>Actinomycetota</taxon>
        <taxon>Actinomycetes</taxon>
        <taxon>Streptosporangiales</taxon>
        <taxon>Streptosporangiaceae</taxon>
        <taxon>Nonomuraea</taxon>
    </lineage>
</organism>
<feature type="compositionally biased region" description="Basic and acidic residues" evidence="1">
    <location>
        <begin position="1"/>
        <end position="47"/>
    </location>
</feature>
<comment type="caution">
    <text evidence="2">The sequence shown here is derived from an EMBL/GenBank/DDBJ whole genome shotgun (WGS) entry which is preliminary data.</text>
</comment>
<proteinExistence type="predicted"/>
<feature type="region of interest" description="Disordered" evidence="1">
    <location>
        <begin position="1"/>
        <end position="101"/>
    </location>
</feature>
<gene>
    <name evidence="2" type="ORF">GCM10009560_00550</name>
</gene>
<keyword evidence="3" id="KW-1185">Reference proteome</keyword>
<dbReference type="EMBL" id="BAAAHQ010000001">
    <property type="protein sequence ID" value="GAA0911415.1"/>
    <property type="molecule type" value="Genomic_DNA"/>
</dbReference>